<feature type="coiled-coil region" evidence="1">
    <location>
        <begin position="261"/>
        <end position="318"/>
    </location>
</feature>
<dbReference type="Pfam" id="PF08670">
    <property type="entry name" value="MEKHLA"/>
    <property type="match status" value="1"/>
</dbReference>
<keyword evidence="1" id="KW-0175">Coiled coil</keyword>
<keyword evidence="5" id="KW-1185">Reference proteome</keyword>
<dbReference type="Gene3D" id="3.30.450.20">
    <property type="entry name" value="PAS domain"/>
    <property type="match status" value="1"/>
</dbReference>
<dbReference type="EMBL" id="JAEHOE010000222">
    <property type="protein sequence ID" value="KAG2482451.1"/>
    <property type="molecule type" value="Genomic_DNA"/>
</dbReference>
<protein>
    <recommendedName>
        <fullName evidence="3">MEKHLA domain-containing protein</fullName>
    </recommendedName>
</protein>
<evidence type="ECO:0000313" key="4">
    <source>
        <dbReference type="EMBL" id="KAG2482451.1"/>
    </source>
</evidence>
<dbReference type="InterPro" id="IPR013978">
    <property type="entry name" value="MEKHLA"/>
</dbReference>
<gene>
    <name evidence="4" type="ORF">HYH03_018621</name>
</gene>
<accession>A0A835XHI2</accession>
<feature type="region of interest" description="Disordered" evidence="2">
    <location>
        <begin position="31"/>
        <end position="50"/>
    </location>
</feature>
<organism evidence="4 5">
    <name type="scientific">Edaphochlamys debaryana</name>
    <dbReference type="NCBI Taxonomy" id="47281"/>
    <lineage>
        <taxon>Eukaryota</taxon>
        <taxon>Viridiplantae</taxon>
        <taxon>Chlorophyta</taxon>
        <taxon>core chlorophytes</taxon>
        <taxon>Chlorophyceae</taxon>
        <taxon>CS clade</taxon>
        <taxon>Chlamydomonadales</taxon>
        <taxon>Chlamydomonadales incertae sedis</taxon>
        <taxon>Edaphochlamys</taxon>
    </lineage>
</organism>
<feature type="domain" description="MEKHLA" evidence="3">
    <location>
        <begin position="89"/>
        <end position="229"/>
    </location>
</feature>
<dbReference type="AlphaFoldDB" id="A0A835XHI2"/>
<dbReference type="OrthoDB" id="10266517at2759"/>
<comment type="caution">
    <text evidence="4">The sequence shown here is derived from an EMBL/GenBank/DDBJ whole genome shotgun (WGS) entry which is preliminary data.</text>
</comment>
<name>A0A835XHI2_9CHLO</name>
<evidence type="ECO:0000259" key="3">
    <source>
        <dbReference type="Pfam" id="PF08670"/>
    </source>
</evidence>
<sequence>MQARMLGPRAAARPCGASRPRTAVVLCAKAKGEKKGGKQPKKSALAELMAKKKDAAKSAQGADAGAATAGQPATEDQYASPEARMLCFYLMDSYHRLTKKYLLEGVNLERLPSALYRAPFALLAHNKFQAGVTDPNYIYANRAALNLFEVSWDEMLSTPSRKSAAADPEAQLDRNGLLEEAATKGVVTGFEAWRVSKSGKRFKIKDVTLFNIMDRSGTKMGQAAVFHSVETEDGKVHPIKGADQEEEEEAVQSAIPTPEQMQAAEAAVAEQAAAVRALKEEQGLGNADIQVQIAVMELKKRKERVAALQKALEDALAASKAAFDDDDEE</sequence>
<evidence type="ECO:0000256" key="1">
    <source>
        <dbReference type="SAM" id="Coils"/>
    </source>
</evidence>
<dbReference type="InterPro" id="IPR035965">
    <property type="entry name" value="PAS-like_dom_sf"/>
</dbReference>
<dbReference type="SUPFAM" id="SSF55785">
    <property type="entry name" value="PYP-like sensor domain (PAS domain)"/>
    <property type="match status" value="1"/>
</dbReference>
<proteinExistence type="predicted"/>
<evidence type="ECO:0000313" key="5">
    <source>
        <dbReference type="Proteomes" id="UP000612055"/>
    </source>
</evidence>
<evidence type="ECO:0000256" key="2">
    <source>
        <dbReference type="SAM" id="MobiDB-lite"/>
    </source>
</evidence>
<reference evidence="4" key="1">
    <citation type="journal article" date="2020" name="bioRxiv">
        <title>Comparative genomics of Chlamydomonas.</title>
        <authorList>
            <person name="Craig R.J."/>
            <person name="Hasan A.R."/>
            <person name="Ness R.W."/>
            <person name="Keightley P.D."/>
        </authorList>
    </citation>
    <scope>NUCLEOTIDE SEQUENCE</scope>
    <source>
        <strain evidence="4">CCAP 11/70</strain>
    </source>
</reference>
<dbReference type="Proteomes" id="UP000612055">
    <property type="component" value="Unassembled WGS sequence"/>
</dbReference>